<reference evidence="2" key="1">
    <citation type="submission" date="2013-08" db="EMBL/GenBank/DDBJ databases">
        <authorList>
            <person name="Mendez C."/>
            <person name="Richter M."/>
            <person name="Ferrer M."/>
            <person name="Sanchez J."/>
        </authorList>
    </citation>
    <scope>NUCLEOTIDE SEQUENCE</scope>
</reference>
<dbReference type="InterPro" id="IPR028971">
    <property type="entry name" value="NAD-GDH_cat"/>
</dbReference>
<dbReference type="InterPro" id="IPR007780">
    <property type="entry name" value="NAD_Glu_DH_bac"/>
</dbReference>
<organism evidence="2">
    <name type="scientific">mine drainage metagenome</name>
    <dbReference type="NCBI Taxonomy" id="410659"/>
    <lineage>
        <taxon>unclassified sequences</taxon>
        <taxon>metagenomes</taxon>
        <taxon>ecological metagenomes</taxon>
    </lineage>
</organism>
<reference evidence="2" key="2">
    <citation type="journal article" date="2014" name="ISME J.">
        <title>Microbial stratification in low pH oxic and suboxic macroscopic growths along an acid mine drainage.</title>
        <authorList>
            <person name="Mendez-Garcia C."/>
            <person name="Mesa V."/>
            <person name="Sprenger R.R."/>
            <person name="Richter M."/>
            <person name="Diez M.S."/>
            <person name="Solano J."/>
            <person name="Bargiela R."/>
            <person name="Golyshina O.V."/>
            <person name="Manteca A."/>
            <person name="Ramos J.L."/>
            <person name="Gallego J.R."/>
            <person name="Llorente I."/>
            <person name="Martins Dos Santos V.A."/>
            <person name="Jensen O.N."/>
            <person name="Pelaez A.I."/>
            <person name="Sanchez J."/>
            <person name="Ferrer M."/>
        </authorList>
    </citation>
    <scope>NUCLEOTIDE SEQUENCE</scope>
</reference>
<dbReference type="Gene3D" id="3.40.50.720">
    <property type="entry name" value="NAD(P)-binding Rossmann-like Domain"/>
    <property type="match status" value="1"/>
</dbReference>
<dbReference type="InterPro" id="IPR036291">
    <property type="entry name" value="NAD(P)-bd_dom_sf"/>
</dbReference>
<sequence length="153" mass="16561">GDKTNDSVRISAANVCAKVIGEGGNLGLSQLARIEMAQKGILINTDAIDNSAGVDTSDHEVNLKILYQHTSGLKGNERDTLLSGLTGAIEDLVLSDNIWQNWALSLASSEFDQMRGAYIEAVDALERDGGLDRRVEFIPDNEQLGSRYSLTRP</sequence>
<comment type="caution">
    <text evidence="2">The sequence shown here is derived from an EMBL/GenBank/DDBJ whole genome shotgun (WGS) entry which is preliminary data.</text>
</comment>
<dbReference type="SUPFAM" id="SSF51735">
    <property type="entry name" value="NAD(P)-binding Rossmann-fold domains"/>
    <property type="match status" value="1"/>
</dbReference>
<feature type="non-terminal residue" evidence="2">
    <location>
        <position position="153"/>
    </location>
</feature>
<name>T0YA50_9ZZZZ</name>
<proteinExistence type="predicted"/>
<feature type="non-terminal residue" evidence="2">
    <location>
        <position position="1"/>
    </location>
</feature>
<accession>T0YA50</accession>
<gene>
    <name evidence="2" type="ORF">B1A_21055</name>
</gene>
<dbReference type="GO" id="GO:0006538">
    <property type="term" value="P:L-glutamate catabolic process"/>
    <property type="evidence" value="ECO:0007669"/>
    <property type="project" value="InterPro"/>
</dbReference>
<dbReference type="PANTHER" id="PTHR43403:SF1">
    <property type="entry name" value="NAD-SPECIFIC GLUTAMATE DEHYDROGENASE"/>
    <property type="match status" value="1"/>
</dbReference>
<dbReference type="GO" id="GO:0004069">
    <property type="term" value="F:L-aspartate:2-oxoglutarate aminotransferase activity"/>
    <property type="evidence" value="ECO:0007669"/>
    <property type="project" value="InterPro"/>
</dbReference>
<dbReference type="GO" id="GO:0004352">
    <property type="term" value="F:glutamate dehydrogenase (NAD+) activity"/>
    <property type="evidence" value="ECO:0007669"/>
    <property type="project" value="InterPro"/>
</dbReference>
<dbReference type="PANTHER" id="PTHR43403">
    <property type="entry name" value="NAD-SPECIFIC GLUTAMATE DEHYDROGENASE"/>
    <property type="match status" value="1"/>
</dbReference>
<dbReference type="AlphaFoldDB" id="T0YA50"/>
<evidence type="ECO:0000259" key="1">
    <source>
        <dbReference type="Pfam" id="PF05088"/>
    </source>
</evidence>
<dbReference type="Pfam" id="PF05088">
    <property type="entry name" value="Bac_GDH_CD"/>
    <property type="match status" value="1"/>
</dbReference>
<feature type="domain" description="NAD-glutamate dehydrogenase catalytic" evidence="1">
    <location>
        <begin position="1"/>
        <end position="106"/>
    </location>
</feature>
<dbReference type="EMBL" id="AUZX01015556">
    <property type="protein sequence ID" value="EQD28677.1"/>
    <property type="molecule type" value="Genomic_DNA"/>
</dbReference>
<protein>
    <submittedName>
        <fullName evidence="2">Bacterial NAD-glutamate dehydrogenase</fullName>
    </submittedName>
</protein>
<evidence type="ECO:0000313" key="2">
    <source>
        <dbReference type="EMBL" id="EQD28677.1"/>
    </source>
</evidence>